<dbReference type="InterPro" id="IPR002797">
    <property type="entry name" value="Polysacc_synth"/>
</dbReference>
<comment type="subcellular location">
    <subcellularLocation>
        <location evidence="1">Cell membrane</location>
        <topology evidence="1">Multi-pass membrane protein</topology>
    </subcellularLocation>
</comment>
<evidence type="ECO:0000256" key="3">
    <source>
        <dbReference type="ARBA" id="ARBA00022692"/>
    </source>
</evidence>
<dbReference type="PANTHER" id="PTHR30250">
    <property type="entry name" value="PST FAMILY PREDICTED COLANIC ACID TRANSPORTER"/>
    <property type="match status" value="1"/>
</dbReference>
<keyword evidence="5 7" id="KW-0472">Membrane</keyword>
<name>A0ABU1JAG1_9MICC</name>
<feature type="transmembrane region" description="Helical" evidence="7">
    <location>
        <begin position="389"/>
        <end position="408"/>
    </location>
</feature>
<feature type="transmembrane region" description="Helical" evidence="7">
    <location>
        <begin position="293"/>
        <end position="313"/>
    </location>
</feature>
<dbReference type="Proteomes" id="UP001185069">
    <property type="component" value="Unassembled WGS sequence"/>
</dbReference>
<keyword evidence="9" id="KW-1185">Reference proteome</keyword>
<dbReference type="RefSeq" id="WP_309797704.1">
    <property type="nucleotide sequence ID" value="NZ_BAAAHY010000005.1"/>
</dbReference>
<feature type="transmembrane region" description="Helical" evidence="7">
    <location>
        <begin position="135"/>
        <end position="156"/>
    </location>
</feature>
<sequence>MLTQDVRSPERSTPGEAISVASVGRGVAWNALASVAPQLLTLVLSIAVGRILGPAEQGVQSFMIFVASTASVVCALGLPLALQRSLSDSLGGNRLRQSRYLVTWTLRLSLLPALLAVAVTFVVGRLYEPGRWVEWLAVTVYAAAATVHSVGSQALLGMRRYRAASVIGLLGQVIGVPVTIVFLLNGSGITAVVLVVAVTAVLSAVITISMLYRAMNRIGALHTEALPIAGRRKLRRSLLVFAFGSGVLVLLDTVVMQRSELAFLTIFHGDQPEHLAFYNVAFNAGQVAVRLPLALIPVILPTVSTLAAAGLIHKVRRGYAGGQRIMFVVSAVAAGFLLACGTSAIVLFWGQVYQPAGQVLLISAVLPVLIGPMSAMVSATMLGLGRLRVVVKAQAVGAVATLVLDVVLIPPYEIYGAAVANSLGQLVVVVVLLTSAHRVEGLALPRGREIRNAVFLMLLIAAPGLTLLGFGAPSLLTLFGGLAGGLAVLLLAFPVLKPLHLHDMEIAAPVLGRLPGPVRSWVRLGTAGPGSRDGRSPALPAGSAAETEGNEDMKDVVEIGLETEPETGPPAAAESETPALRTNRAARPKPSLWRRSWPTALLLLLGLGLGLLAGVLASGVQKPSYLASSSYALIPGTAAPSQPSDPQATRPPAESGQLALLTPVIAAIVADPATKAAVDDVVGRSTSATVSPRLIPNSPLLFSVQINGSSPEETFAVAQAYETVMPRVAKVAEVLSGSGAKLGVVTGAEKTEQGQGLPKPLIVLGSGAAGLLVFGAIAWAYANRRRWVRAS</sequence>
<feature type="transmembrane region" description="Helical" evidence="7">
    <location>
        <begin position="325"/>
        <end position="350"/>
    </location>
</feature>
<comment type="caution">
    <text evidence="8">The sequence shown here is derived from an EMBL/GenBank/DDBJ whole genome shotgun (WGS) entry which is preliminary data.</text>
</comment>
<protein>
    <submittedName>
        <fullName evidence="8">O-antigen/teichoic acid export membrane protein</fullName>
    </submittedName>
</protein>
<feature type="transmembrane region" description="Helical" evidence="7">
    <location>
        <begin position="27"/>
        <end position="52"/>
    </location>
</feature>
<evidence type="ECO:0000256" key="1">
    <source>
        <dbReference type="ARBA" id="ARBA00004651"/>
    </source>
</evidence>
<gene>
    <name evidence="8" type="ORF">JOE69_001641</name>
</gene>
<feature type="transmembrane region" description="Helical" evidence="7">
    <location>
        <begin position="238"/>
        <end position="256"/>
    </location>
</feature>
<proteinExistence type="predicted"/>
<evidence type="ECO:0000256" key="7">
    <source>
        <dbReference type="SAM" id="Phobius"/>
    </source>
</evidence>
<feature type="transmembrane region" description="Helical" evidence="7">
    <location>
        <begin position="189"/>
        <end position="212"/>
    </location>
</feature>
<dbReference type="Pfam" id="PF01943">
    <property type="entry name" value="Polysacc_synt"/>
    <property type="match status" value="1"/>
</dbReference>
<feature type="region of interest" description="Disordered" evidence="6">
    <location>
        <begin position="525"/>
        <end position="587"/>
    </location>
</feature>
<feature type="transmembrane region" description="Helical" evidence="7">
    <location>
        <begin position="453"/>
        <end position="472"/>
    </location>
</feature>
<feature type="transmembrane region" description="Helical" evidence="7">
    <location>
        <begin position="414"/>
        <end position="433"/>
    </location>
</feature>
<keyword evidence="4 7" id="KW-1133">Transmembrane helix</keyword>
<accession>A0ABU1JAG1</accession>
<dbReference type="EMBL" id="JAVDQF010000001">
    <property type="protein sequence ID" value="MDR6269403.1"/>
    <property type="molecule type" value="Genomic_DNA"/>
</dbReference>
<organism evidence="8 9">
    <name type="scientific">Arthrobacter russicus</name>
    <dbReference type="NCBI Taxonomy" id="172040"/>
    <lineage>
        <taxon>Bacteria</taxon>
        <taxon>Bacillati</taxon>
        <taxon>Actinomycetota</taxon>
        <taxon>Actinomycetes</taxon>
        <taxon>Micrococcales</taxon>
        <taxon>Micrococcaceae</taxon>
        <taxon>Arthrobacter</taxon>
    </lineage>
</organism>
<feature type="transmembrane region" description="Helical" evidence="7">
    <location>
        <begin position="101"/>
        <end position="123"/>
    </location>
</feature>
<dbReference type="PANTHER" id="PTHR30250:SF26">
    <property type="entry name" value="PSMA PROTEIN"/>
    <property type="match status" value="1"/>
</dbReference>
<feature type="transmembrane region" description="Helical" evidence="7">
    <location>
        <begin position="163"/>
        <end position="183"/>
    </location>
</feature>
<feature type="transmembrane region" description="Helical" evidence="7">
    <location>
        <begin position="58"/>
        <end position="80"/>
    </location>
</feature>
<keyword evidence="2" id="KW-1003">Cell membrane</keyword>
<feature type="transmembrane region" description="Helical" evidence="7">
    <location>
        <begin position="597"/>
        <end position="620"/>
    </location>
</feature>
<feature type="transmembrane region" description="Helical" evidence="7">
    <location>
        <begin position="356"/>
        <end position="377"/>
    </location>
</feature>
<keyword evidence="3 7" id="KW-0812">Transmembrane</keyword>
<dbReference type="InterPro" id="IPR050833">
    <property type="entry name" value="Poly_Biosynth_Transport"/>
</dbReference>
<feature type="transmembrane region" description="Helical" evidence="7">
    <location>
        <begin position="478"/>
        <end position="496"/>
    </location>
</feature>
<evidence type="ECO:0000256" key="6">
    <source>
        <dbReference type="SAM" id="MobiDB-lite"/>
    </source>
</evidence>
<evidence type="ECO:0000313" key="8">
    <source>
        <dbReference type="EMBL" id="MDR6269403.1"/>
    </source>
</evidence>
<reference evidence="8 9" key="1">
    <citation type="submission" date="2023-07" db="EMBL/GenBank/DDBJ databases">
        <title>Sequencing the genomes of 1000 actinobacteria strains.</title>
        <authorList>
            <person name="Klenk H.-P."/>
        </authorList>
    </citation>
    <scope>NUCLEOTIDE SEQUENCE [LARGE SCALE GENOMIC DNA]</scope>
    <source>
        <strain evidence="8 9">DSM 14555</strain>
    </source>
</reference>
<evidence type="ECO:0000256" key="5">
    <source>
        <dbReference type="ARBA" id="ARBA00023136"/>
    </source>
</evidence>
<evidence type="ECO:0000313" key="9">
    <source>
        <dbReference type="Proteomes" id="UP001185069"/>
    </source>
</evidence>
<feature type="transmembrane region" description="Helical" evidence="7">
    <location>
        <begin position="761"/>
        <end position="782"/>
    </location>
</feature>
<evidence type="ECO:0000256" key="2">
    <source>
        <dbReference type="ARBA" id="ARBA00022475"/>
    </source>
</evidence>
<evidence type="ECO:0000256" key="4">
    <source>
        <dbReference type="ARBA" id="ARBA00022989"/>
    </source>
</evidence>